<dbReference type="AlphaFoldDB" id="A0AA42LSJ8"/>
<accession>A0AA42LSJ8</accession>
<organism evidence="3 4">
    <name type="scientific">Achromobacter spanius</name>
    <dbReference type="NCBI Taxonomy" id="217203"/>
    <lineage>
        <taxon>Bacteria</taxon>
        <taxon>Pseudomonadati</taxon>
        <taxon>Pseudomonadota</taxon>
        <taxon>Betaproteobacteria</taxon>
        <taxon>Burkholderiales</taxon>
        <taxon>Alcaligenaceae</taxon>
        <taxon>Achromobacter</taxon>
    </lineage>
</organism>
<comment type="caution">
    <text evidence="3">The sequence shown here is derived from an EMBL/GenBank/DDBJ whole genome shotgun (WGS) entry which is preliminary data.</text>
</comment>
<dbReference type="Pfam" id="PF23536">
    <property type="entry name" value="TraK_C"/>
    <property type="match status" value="1"/>
</dbReference>
<evidence type="ECO:0000259" key="2">
    <source>
        <dbReference type="Pfam" id="PF23536"/>
    </source>
</evidence>
<sequence length="285" mass="29779">MKRVVYSLLLASCAASNAFAVDQYKLPPPGQTPVQRQAMPGVGTMPGEAVQRSNVVPVTGEETVPVDISATYMNRIATPFARAKVIDATSGEDKKPQLGEMVITANGSSVYVHANGATDAQAIYITGDQPGDPVISLLLIPKSIPNQVIPLQLNGGSNAGGSSTSGFDARAKSDVYTDQLVYALRTLASGGRLQGYAEGYMPSAVAAIGEVSIRPLSRHSGAHYDIYRYRVSGPADRTVELQEPSFWAEGVRGVAFFPTSVVGGGAETDLFVVADKSATGQGGAQ</sequence>
<proteinExistence type="predicted"/>
<evidence type="ECO:0000313" key="4">
    <source>
        <dbReference type="Proteomes" id="UP001161094"/>
    </source>
</evidence>
<dbReference type="InterPro" id="IPR055397">
    <property type="entry name" value="TraK_C"/>
</dbReference>
<feature type="domain" description="TraK C-terminal" evidence="2">
    <location>
        <begin position="174"/>
        <end position="273"/>
    </location>
</feature>
<feature type="signal peptide" evidence="1">
    <location>
        <begin position="1"/>
        <end position="20"/>
    </location>
</feature>
<protein>
    <submittedName>
        <fullName evidence="3">Type-F conjugative transfer system secretin TraK</fullName>
    </submittedName>
</protein>
<reference evidence="3" key="1">
    <citation type="submission" date="2022-09" db="EMBL/GenBank/DDBJ databases">
        <title>Intensive care unit water sources are persistently colonized with multi-drug resistant bacteria and are the site of extensive horizontal gene transfer of antibiotic resistance genes.</title>
        <authorList>
            <person name="Diorio-Toth L."/>
        </authorList>
    </citation>
    <scope>NUCLEOTIDE SEQUENCE</scope>
    <source>
        <strain evidence="3">GD03843</strain>
    </source>
</reference>
<keyword evidence="1" id="KW-0732">Signal</keyword>
<gene>
    <name evidence="3" type="ORF">N5D93_22925</name>
</gene>
<feature type="chain" id="PRO_5041377288" evidence="1">
    <location>
        <begin position="21"/>
        <end position="285"/>
    </location>
</feature>
<evidence type="ECO:0000256" key="1">
    <source>
        <dbReference type="SAM" id="SignalP"/>
    </source>
</evidence>
<dbReference type="Proteomes" id="UP001161094">
    <property type="component" value="Unassembled WGS sequence"/>
</dbReference>
<dbReference type="EMBL" id="JAOCDZ010000018">
    <property type="protein sequence ID" value="MDH0738690.1"/>
    <property type="molecule type" value="Genomic_DNA"/>
</dbReference>
<evidence type="ECO:0000313" key="3">
    <source>
        <dbReference type="EMBL" id="MDH0738690.1"/>
    </source>
</evidence>
<name>A0AA42LSJ8_9BURK</name>